<dbReference type="RefSeq" id="WP_254086119.1">
    <property type="nucleotide sequence ID" value="NZ_JAHESE010000023.1"/>
</dbReference>
<accession>A0AAP2GWF4</accession>
<dbReference type="AlphaFoldDB" id="A0AAP2GWF4"/>
<dbReference type="Gene3D" id="2.50.20.10">
    <property type="entry name" value="Lipoprotein localisation LolA/LolB/LppX"/>
    <property type="match status" value="1"/>
</dbReference>
<keyword evidence="1" id="KW-0732">Signal</keyword>
<reference evidence="2 3" key="1">
    <citation type="submission" date="2021-05" db="EMBL/GenBank/DDBJ databases">
        <title>A Polyphasic approach of four new species of the genus Ohtaekwangia: Ohtaekwangia histidinii sp. nov., Ohtaekwangia cretensis sp. nov., Ohtaekwangia indiensis sp. nov., Ohtaekwangia reichenbachii sp. nov. from diverse environment.</title>
        <authorList>
            <person name="Octaviana S."/>
        </authorList>
    </citation>
    <scope>NUCLEOTIDE SEQUENCE [LARGE SCALE GENOMIC DNA]</scope>
    <source>
        <strain evidence="2 3">PWU5</strain>
    </source>
</reference>
<sequence length="246" mass="28008">MKSLLATVCLILGSLCTTIAVHAQTQAECQELFTKATDKVRSLRLLSKKNAFEMTASVIVTPEKGVVVRERIEVVSLGDKYRYKTNQMELYQDAKTMVVLQHDQKSVFMTRPVGDKQRQNQFSEMMKLQDSLQQHLTIRQCTREFGTVQANVGYTKIVFVPGKKLERLGLKSVSYWIDAGTAEVKKISMDYAPGSSYGMKRYELVIEKMNAQTETEPFKGTALEQAMQQDKLKSQWKAYQLIDKRG</sequence>
<gene>
    <name evidence="2" type="ORF">KK062_20045</name>
</gene>
<protein>
    <recommendedName>
        <fullName evidence="4">DUF4412 domain-containing protein</fullName>
    </recommendedName>
</protein>
<evidence type="ECO:0000313" key="2">
    <source>
        <dbReference type="EMBL" id="MBT1710547.1"/>
    </source>
</evidence>
<organism evidence="2 3">
    <name type="scientific">Dawidia cretensis</name>
    <dbReference type="NCBI Taxonomy" id="2782350"/>
    <lineage>
        <taxon>Bacteria</taxon>
        <taxon>Pseudomonadati</taxon>
        <taxon>Bacteroidota</taxon>
        <taxon>Cytophagia</taxon>
        <taxon>Cytophagales</taxon>
        <taxon>Chryseotaleaceae</taxon>
        <taxon>Dawidia</taxon>
    </lineage>
</organism>
<feature type="signal peptide" evidence="1">
    <location>
        <begin position="1"/>
        <end position="23"/>
    </location>
</feature>
<keyword evidence="3" id="KW-1185">Reference proteome</keyword>
<proteinExistence type="predicted"/>
<dbReference type="Proteomes" id="UP001319080">
    <property type="component" value="Unassembled WGS sequence"/>
</dbReference>
<dbReference type="EMBL" id="JAHESE010000023">
    <property type="protein sequence ID" value="MBT1710547.1"/>
    <property type="molecule type" value="Genomic_DNA"/>
</dbReference>
<feature type="chain" id="PRO_5043015046" description="DUF4412 domain-containing protein" evidence="1">
    <location>
        <begin position="24"/>
        <end position="246"/>
    </location>
</feature>
<evidence type="ECO:0000256" key="1">
    <source>
        <dbReference type="SAM" id="SignalP"/>
    </source>
</evidence>
<comment type="caution">
    <text evidence="2">The sequence shown here is derived from an EMBL/GenBank/DDBJ whole genome shotgun (WGS) entry which is preliminary data.</text>
</comment>
<evidence type="ECO:0008006" key="4">
    <source>
        <dbReference type="Google" id="ProtNLM"/>
    </source>
</evidence>
<evidence type="ECO:0000313" key="3">
    <source>
        <dbReference type="Proteomes" id="UP001319080"/>
    </source>
</evidence>
<name>A0AAP2GWF4_9BACT</name>